<proteinExistence type="predicted"/>
<name>A0A841I1S2_9DEIO</name>
<comment type="caution">
    <text evidence="1">The sequence shown here is derived from an EMBL/GenBank/DDBJ whole genome shotgun (WGS) entry which is preliminary data.</text>
</comment>
<sequence length="65" mass="7474">MDTHTYMRRVEALLDAMAHGEIPPKPLAQLGLHEVPPRLRDVLRDVLRYKAEISALNQPQDSSRR</sequence>
<dbReference type="RefSeq" id="WP_183985783.1">
    <property type="nucleotide sequence ID" value="NZ_JACHHG010000004.1"/>
</dbReference>
<organism evidence="1 2">
    <name type="scientific">Deinobacterium chartae</name>
    <dbReference type="NCBI Taxonomy" id="521158"/>
    <lineage>
        <taxon>Bacteria</taxon>
        <taxon>Thermotogati</taxon>
        <taxon>Deinococcota</taxon>
        <taxon>Deinococci</taxon>
        <taxon>Deinococcales</taxon>
        <taxon>Deinococcaceae</taxon>
        <taxon>Deinobacterium</taxon>
    </lineage>
</organism>
<protein>
    <submittedName>
        <fullName evidence="1">Uncharacterized protein</fullName>
    </submittedName>
</protein>
<dbReference type="Proteomes" id="UP000569951">
    <property type="component" value="Unassembled WGS sequence"/>
</dbReference>
<reference evidence="1 2" key="1">
    <citation type="submission" date="2020-08" db="EMBL/GenBank/DDBJ databases">
        <title>Genomic Encyclopedia of Type Strains, Phase IV (KMG-IV): sequencing the most valuable type-strain genomes for metagenomic binning, comparative biology and taxonomic classification.</title>
        <authorList>
            <person name="Goeker M."/>
        </authorList>
    </citation>
    <scope>NUCLEOTIDE SEQUENCE [LARGE SCALE GENOMIC DNA]</scope>
    <source>
        <strain evidence="1 2">DSM 21458</strain>
    </source>
</reference>
<evidence type="ECO:0000313" key="2">
    <source>
        <dbReference type="Proteomes" id="UP000569951"/>
    </source>
</evidence>
<evidence type="ECO:0000313" key="1">
    <source>
        <dbReference type="EMBL" id="MBB6097895.1"/>
    </source>
</evidence>
<keyword evidence="2" id="KW-1185">Reference proteome</keyword>
<gene>
    <name evidence="1" type="ORF">HNR42_001318</name>
</gene>
<accession>A0A841I1S2</accession>
<dbReference type="EMBL" id="JACHHG010000004">
    <property type="protein sequence ID" value="MBB6097895.1"/>
    <property type="molecule type" value="Genomic_DNA"/>
</dbReference>
<dbReference type="AlphaFoldDB" id="A0A841I1S2"/>